<evidence type="ECO:0000256" key="5">
    <source>
        <dbReference type="ARBA" id="ARBA00022679"/>
    </source>
</evidence>
<comment type="catalytic activity">
    <reaction evidence="11">
        <text>isopentenyl diphosphate + (2E)-geranyl diphosphate = (2E,6E)-farnesyl diphosphate + diphosphate</text>
        <dbReference type="Rhea" id="RHEA:19361"/>
        <dbReference type="ChEBI" id="CHEBI:33019"/>
        <dbReference type="ChEBI" id="CHEBI:58057"/>
        <dbReference type="ChEBI" id="CHEBI:128769"/>
        <dbReference type="ChEBI" id="CHEBI:175763"/>
        <dbReference type="EC" id="2.5.1.10"/>
    </reaction>
</comment>
<evidence type="ECO:0000256" key="6">
    <source>
        <dbReference type="ARBA" id="ARBA00022723"/>
    </source>
</evidence>
<dbReference type="GO" id="GO:0005737">
    <property type="term" value="C:cytoplasm"/>
    <property type="evidence" value="ECO:0007669"/>
    <property type="project" value="UniProtKB-ARBA"/>
</dbReference>
<evidence type="ECO:0000256" key="9">
    <source>
        <dbReference type="ARBA" id="ARBA00032380"/>
    </source>
</evidence>
<name>A0A943HKJ6_9FIRM</name>
<evidence type="ECO:0000256" key="11">
    <source>
        <dbReference type="ARBA" id="ARBA00049399"/>
    </source>
</evidence>
<evidence type="ECO:0000256" key="4">
    <source>
        <dbReference type="ARBA" id="ARBA00015100"/>
    </source>
</evidence>
<dbReference type="PANTHER" id="PTHR43281">
    <property type="entry name" value="FARNESYL DIPHOSPHATE SYNTHASE"/>
    <property type="match status" value="1"/>
</dbReference>
<evidence type="ECO:0000256" key="7">
    <source>
        <dbReference type="ARBA" id="ARBA00022842"/>
    </source>
</evidence>
<evidence type="ECO:0000256" key="1">
    <source>
        <dbReference type="ARBA" id="ARBA00001946"/>
    </source>
</evidence>
<keyword evidence="6" id="KW-0479">Metal-binding</keyword>
<evidence type="ECO:0000256" key="2">
    <source>
        <dbReference type="ARBA" id="ARBA00006706"/>
    </source>
</evidence>
<proteinExistence type="inferred from homology"/>
<dbReference type="InterPro" id="IPR000092">
    <property type="entry name" value="Polyprenyl_synt"/>
</dbReference>
<sequence>MKHEDYKQQFTAWAQLTEARLAELCDTYLPQQSALGQAARYSLLGGGKRVRAVLTLAACQLCGADAADALDYACALEMLHCYSLIHDDMPCMDNDDFRRGRPSCHKQFGEATALLAADALVTAAFEVIANAKLSAESRIEAVQLLSKGGGDRGMLYGQELDKRFETMRASESELLELHAHKTGALIIAAVELGCAAAGVKADTAIRKSLVRYAAEVGLVFQIVDDILDVTSTTEELGKPVGSDADNDKTTFITLYGLQDAHEKAEHHNAAALAALDALGPKADFLRLMAAELLERKK</sequence>
<evidence type="ECO:0000313" key="14">
    <source>
        <dbReference type="Proteomes" id="UP000759273"/>
    </source>
</evidence>
<dbReference type="CDD" id="cd00685">
    <property type="entry name" value="Trans_IPPS_HT"/>
    <property type="match status" value="1"/>
</dbReference>
<accession>A0A943HKJ6</accession>
<comment type="similarity">
    <text evidence="2 12">Belongs to the FPP/GGPP synthase family.</text>
</comment>
<dbReference type="SUPFAM" id="SSF48576">
    <property type="entry name" value="Terpenoid synthases"/>
    <property type="match status" value="1"/>
</dbReference>
<evidence type="ECO:0000256" key="12">
    <source>
        <dbReference type="RuleBase" id="RU004466"/>
    </source>
</evidence>
<evidence type="ECO:0000256" key="10">
    <source>
        <dbReference type="ARBA" id="ARBA00032873"/>
    </source>
</evidence>
<dbReference type="EMBL" id="JAGZGG010000013">
    <property type="protein sequence ID" value="MBS5332225.1"/>
    <property type="molecule type" value="Genomic_DNA"/>
</dbReference>
<keyword evidence="8" id="KW-0414">Isoprene biosynthesis</keyword>
<keyword evidence="7" id="KW-0460">Magnesium</keyword>
<dbReference type="PROSITE" id="PS00444">
    <property type="entry name" value="POLYPRENYL_SYNTHASE_2"/>
    <property type="match status" value="1"/>
</dbReference>
<dbReference type="GO" id="GO:0016114">
    <property type="term" value="P:terpenoid biosynthetic process"/>
    <property type="evidence" value="ECO:0007669"/>
    <property type="project" value="UniProtKB-ARBA"/>
</dbReference>
<organism evidence="13 14">
    <name type="scientific">Subdoligranulum variabile</name>
    <dbReference type="NCBI Taxonomy" id="214851"/>
    <lineage>
        <taxon>Bacteria</taxon>
        <taxon>Bacillati</taxon>
        <taxon>Bacillota</taxon>
        <taxon>Clostridia</taxon>
        <taxon>Eubacteriales</taxon>
        <taxon>Oscillospiraceae</taxon>
        <taxon>Subdoligranulum</taxon>
    </lineage>
</organism>
<dbReference type="InterPro" id="IPR033749">
    <property type="entry name" value="Polyprenyl_synt_CS"/>
</dbReference>
<evidence type="ECO:0000313" key="13">
    <source>
        <dbReference type="EMBL" id="MBS5332225.1"/>
    </source>
</evidence>
<dbReference type="PANTHER" id="PTHR43281:SF1">
    <property type="entry name" value="FARNESYL DIPHOSPHATE SYNTHASE"/>
    <property type="match status" value="1"/>
</dbReference>
<dbReference type="InterPro" id="IPR053378">
    <property type="entry name" value="Prenyl_diphosphate_synthase"/>
</dbReference>
<comment type="cofactor">
    <cofactor evidence="1">
        <name>Mg(2+)</name>
        <dbReference type="ChEBI" id="CHEBI:18420"/>
    </cofactor>
</comment>
<reference evidence="13" key="1">
    <citation type="submission" date="2021-02" db="EMBL/GenBank/DDBJ databases">
        <title>Infant gut strain persistence is associated with maternal origin, phylogeny, and functional potential including surface adhesion and iron acquisition.</title>
        <authorList>
            <person name="Lou Y.C."/>
        </authorList>
    </citation>
    <scope>NUCLEOTIDE SEQUENCE</scope>
    <source>
        <strain evidence="13">L3_101_000M1_dasL3_101_000M1_concoct_87</strain>
    </source>
</reference>
<comment type="caution">
    <text evidence="13">The sequence shown here is derived from an EMBL/GenBank/DDBJ whole genome shotgun (WGS) entry which is preliminary data.</text>
</comment>
<dbReference type="FunFam" id="1.10.600.10:FF:000001">
    <property type="entry name" value="Geranylgeranyl diphosphate synthase"/>
    <property type="match status" value="1"/>
</dbReference>
<dbReference type="GO" id="GO:0004337">
    <property type="term" value="F:(2E,6E)-farnesyl diphosphate synthase activity"/>
    <property type="evidence" value="ECO:0007669"/>
    <property type="project" value="UniProtKB-EC"/>
</dbReference>
<dbReference type="EC" id="2.5.1.10" evidence="3"/>
<dbReference type="NCBIfam" id="NF045485">
    <property type="entry name" value="FPPsyn"/>
    <property type="match status" value="1"/>
</dbReference>
<dbReference type="Gene3D" id="1.10.600.10">
    <property type="entry name" value="Farnesyl Diphosphate Synthase"/>
    <property type="match status" value="1"/>
</dbReference>
<evidence type="ECO:0000256" key="3">
    <source>
        <dbReference type="ARBA" id="ARBA00012439"/>
    </source>
</evidence>
<dbReference type="Proteomes" id="UP000759273">
    <property type="component" value="Unassembled WGS sequence"/>
</dbReference>
<dbReference type="PROSITE" id="PS00723">
    <property type="entry name" value="POLYPRENYL_SYNTHASE_1"/>
    <property type="match status" value="1"/>
</dbReference>
<dbReference type="GO" id="GO:0046872">
    <property type="term" value="F:metal ion binding"/>
    <property type="evidence" value="ECO:0007669"/>
    <property type="project" value="UniProtKB-KW"/>
</dbReference>
<protein>
    <recommendedName>
        <fullName evidence="4">Farnesyl diphosphate synthase</fullName>
        <ecNumber evidence="3">2.5.1.10</ecNumber>
    </recommendedName>
    <alternativeName>
        <fullName evidence="10">(2E,6E)-farnesyl diphosphate synthase</fullName>
    </alternativeName>
    <alternativeName>
        <fullName evidence="9">Geranyltranstransferase</fullName>
    </alternativeName>
</protein>
<dbReference type="SFLD" id="SFLDS00005">
    <property type="entry name" value="Isoprenoid_Synthase_Type_I"/>
    <property type="match status" value="1"/>
</dbReference>
<gene>
    <name evidence="13" type="ORF">KHY36_06835</name>
</gene>
<dbReference type="InterPro" id="IPR008949">
    <property type="entry name" value="Isoprenoid_synthase_dom_sf"/>
</dbReference>
<keyword evidence="5 12" id="KW-0808">Transferase</keyword>
<dbReference type="AlphaFoldDB" id="A0A943HKJ6"/>
<dbReference type="SFLD" id="SFLDG01017">
    <property type="entry name" value="Polyprenyl_Transferase_Like"/>
    <property type="match status" value="1"/>
</dbReference>
<dbReference type="Pfam" id="PF00348">
    <property type="entry name" value="polyprenyl_synt"/>
    <property type="match status" value="1"/>
</dbReference>
<evidence type="ECO:0000256" key="8">
    <source>
        <dbReference type="ARBA" id="ARBA00023229"/>
    </source>
</evidence>